<evidence type="ECO:0000256" key="10">
    <source>
        <dbReference type="ARBA" id="ARBA00023180"/>
    </source>
</evidence>
<keyword evidence="5" id="KW-0812">Transmembrane</keyword>
<sequence>MIPICFLLLRCCCWVPTATGKPSVEHRQPFPTELTWEDVCADEARRGGALVEEARSRRRVLGGRRRRNGTVALYVEGGHGVPLTVVEGSVARAEVGSGFPLDAVAWLSTEEEVECSTALGLGRIARVELTLAPDEEPPEWWCPTRGPAFVCQKPRRVVLRAGVCAGGRALATASAETMVVSRARDCGDDGPALPPANDPAPLESVLAGRPDLEAATARLAATLARRGVLCERVDPDDDEACSTRVMDACPACEKKGKQCFFRSYAAPGLPERCVEVCVAESAVRHVWRADMARIKNPEVAQPPDAPSRRDRCWIVQVHGLARWWVAHRAATPFLNDSVFSAGSLGRCAVVGSGHALRCGRWGPRIESAAYDAVFRVNHVVLAPRIMEAQACAVGSRTDFVINYVPVGNFSSESVALRSRAGRTVMKREDRVPVARAYDLPVLLPTPEALSRGIGSGTGTTALGLAVSLCRATDFFGFGLYKRSQTTTDFRYLHYYDPTPNADEAAAGGSHVLSSELRNAIFHAFGIANFIWWWW</sequence>
<evidence type="ECO:0000256" key="11">
    <source>
        <dbReference type="SAM" id="SignalP"/>
    </source>
</evidence>
<feature type="signal peptide" evidence="11">
    <location>
        <begin position="1"/>
        <end position="20"/>
    </location>
</feature>
<keyword evidence="4" id="KW-0808">Transferase</keyword>
<evidence type="ECO:0000256" key="4">
    <source>
        <dbReference type="ARBA" id="ARBA00022679"/>
    </source>
</evidence>
<dbReference type="AlphaFoldDB" id="A0AAD7UAG9"/>
<dbReference type="GO" id="GO:0008373">
    <property type="term" value="F:sialyltransferase activity"/>
    <property type="evidence" value="ECO:0007669"/>
    <property type="project" value="InterPro"/>
</dbReference>
<evidence type="ECO:0000256" key="9">
    <source>
        <dbReference type="ARBA" id="ARBA00023136"/>
    </source>
</evidence>
<keyword evidence="9" id="KW-0472">Membrane</keyword>
<evidence type="ECO:0000256" key="1">
    <source>
        <dbReference type="ARBA" id="ARBA00004323"/>
    </source>
</evidence>
<keyword evidence="7" id="KW-1133">Transmembrane helix</keyword>
<comment type="caution">
    <text evidence="12">The sequence shown here is derived from an EMBL/GenBank/DDBJ whole genome shotgun (WGS) entry which is preliminary data.</text>
</comment>
<keyword evidence="13" id="KW-1185">Reference proteome</keyword>
<comment type="similarity">
    <text evidence="2">Belongs to the glycosyltransferase 29 family.</text>
</comment>
<dbReference type="GO" id="GO:0000139">
    <property type="term" value="C:Golgi membrane"/>
    <property type="evidence" value="ECO:0007669"/>
    <property type="project" value="UniProtKB-SubCell"/>
</dbReference>
<dbReference type="Proteomes" id="UP001230188">
    <property type="component" value="Unassembled WGS sequence"/>
</dbReference>
<evidence type="ECO:0000256" key="6">
    <source>
        <dbReference type="ARBA" id="ARBA00022968"/>
    </source>
</evidence>
<dbReference type="InterPro" id="IPR038578">
    <property type="entry name" value="GT29-like_sf"/>
</dbReference>
<feature type="chain" id="PRO_5042185979" evidence="11">
    <location>
        <begin position="21"/>
        <end position="534"/>
    </location>
</feature>
<dbReference type="InterPro" id="IPR001675">
    <property type="entry name" value="Glyco_trans_29"/>
</dbReference>
<dbReference type="Gene3D" id="3.90.1480.20">
    <property type="entry name" value="Glycosyl transferase family 29"/>
    <property type="match status" value="1"/>
</dbReference>
<proteinExistence type="inferred from homology"/>
<evidence type="ECO:0000256" key="8">
    <source>
        <dbReference type="ARBA" id="ARBA00023034"/>
    </source>
</evidence>
<reference evidence="12" key="1">
    <citation type="submission" date="2023-01" db="EMBL/GenBank/DDBJ databases">
        <title>Metagenome sequencing of chrysophaentin producing Chrysophaeum taylorii.</title>
        <authorList>
            <person name="Davison J."/>
            <person name="Bewley C."/>
        </authorList>
    </citation>
    <scope>NUCLEOTIDE SEQUENCE</scope>
    <source>
        <strain evidence="12">NIES-1699</strain>
    </source>
</reference>
<keyword evidence="6" id="KW-0735">Signal-anchor</keyword>
<evidence type="ECO:0000256" key="2">
    <source>
        <dbReference type="ARBA" id="ARBA00006003"/>
    </source>
</evidence>
<evidence type="ECO:0000313" key="12">
    <source>
        <dbReference type="EMBL" id="KAJ8600382.1"/>
    </source>
</evidence>
<evidence type="ECO:0000256" key="7">
    <source>
        <dbReference type="ARBA" id="ARBA00022989"/>
    </source>
</evidence>
<keyword evidence="8" id="KW-0333">Golgi apparatus</keyword>
<comment type="subcellular location">
    <subcellularLocation>
        <location evidence="1">Golgi apparatus membrane</location>
        <topology evidence="1">Single-pass type II membrane protein</topology>
    </subcellularLocation>
</comment>
<evidence type="ECO:0000313" key="13">
    <source>
        <dbReference type="Proteomes" id="UP001230188"/>
    </source>
</evidence>
<keyword evidence="10" id="KW-0325">Glycoprotein</keyword>
<dbReference type="Pfam" id="PF00777">
    <property type="entry name" value="Glyco_transf_29"/>
    <property type="match status" value="1"/>
</dbReference>
<keyword evidence="11" id="KW-0732">Signal</keyword>
<accession>A0AAD7UAG9</accession>
<dbReference type="EMBL" id="JAQMWT010000524">
    <property type="protein sequence ID" value="KAJ8600382.1"/>
    <property type="molecule type" value="Genomic_DNA"/>
</dbReference>
<gene>
    <name evidence="12" type="ORF">CTAYLR_000731</name>
</gene>
<evidence type="ECO:0000256" key="5">
    <source>
        <dbReference type="ARBA" id="ARBA00022692"/>
    </source>
</evidence>
<evidence type="ECO:0000256" key="3">
    <source>
        <dbReference type="ARBA" id="ARBA00022676"/>
    </source>
</evidence>
<organism evidence="12 13">
    <name type="scientific">Chrysophaeum taylorii</name>
    <dbReference type="NCBI Taxonomy" id="2483200"/>
    <lineage>
        <taxon>Eukaryota</taxon>
        <taxon>Sar</taxon>
        <taxon>Stramenopiles</taxon>
        <taxon>Ochrophyta</taxon>
        <taxon>Pelagophyceae</taxon>
        <taxon>Pelagomonadales</taxon>
        <taxon>Pelagomonadaceae</taxon>
        <taxon>Chrysophaeum</taxon>
    </lineage>
</organism>
<name>A0AAD7UAG9_9STRA</name>
<protein>
    <submittedName>
        <fullName evidence="12">Uncharacterized protein</fullName>
    </submittedName>
</protein>
<keyword evidence="3" id="KW-0328">Glycosyltransferase</keyword>